<dbReference type="Gene3D" id="3.40.50.720">
    <property type="entry name" value="NAD(P)-binding Rossmann-like Domain"/>
    <property type="match status" value="1"/>
</dbReference>
<dbReference type="InterPro" id="IPR001509">
    <property type="entry name" value="Epimerase_deHydtase"/>
</dbReference>
<dbReference type="InterPro" id="IPR036291">
    <property type="entry name" value="NAD(P)-bd_dom_sf"/>
</dbReference>
<keyword evidence="3" id="KW-1185">Reference proteome</keyword>
<dbReference type="EMBL" id="CP107020">
    <property type="protein sequence ID" value="UYG15879.1"/>
    <property type="molecule type" value="Genomic_DNA"/>
</dbReference>
<dbReference type="PANTHER" id="PTHR48079">
    <property type="entry name" value="PROTEIN YEEZ"/>
    <property type="match status" value="1"/>
</dbReference>
<evidence type="ECO:0000313" key="3">
    <source>
        <dbReference type="Proteomes" id="UP001164305"/>
    </source>
</evidence>
<name>A0ABY6FYT7_9MICO</name>
<dbReference type="Proteomes" id="UP001164305">
    <property type="component" value="Chromosome"/>
</dbReference>
<dbReference type="RefSeq" id="WP_263593093.1">
    <property type="nucleotide sequence ID" value="NZ_CP107020.1"/>
</dbReference>
<gene>
    <name evidence="2" type="ORF">BRM3_09535</name>
</gene>
<evidence type="ECO:0000259" key="1">
    <source>
        <dbReference type="Pfam" id="PF01370"/>
    </source>
</evidence>
<feature type="domain" description="NAD-dependent epimerase/dehydratase" evidence="1">
    <location>
        <begin position="4"/>
        <end position="227"/>
    </location>
</feature>
<sequence length="299" mass="32769">MVRIAVTGATGVLGQEAVAALVGAGHEVTGVTRRDRGIPIIEGRGARAVVADVFDADDLARTFRAHDVVINTLAHVPVDMTAMRPLAWREDDKLHLEASAAIAQAAARAGVRRLIQESTVFLYPDNGSEWIGEDEPLAVRDRAFRPRVREMRAAVDFATEGRSAVILRLGQLFGRDPQTTHTLQATRDRKAVLLGKPENYITLLHHRDAGRAFVSALRAGSGFYNVGGEPITRERWAKDLGREAKAKGPAKFIPEITQAIVGTRLEVQRRSLRVSSVRFMSETGWRPTIGPSTPGWSRM</sequence>
<evidence type="ECO:0000313" key="2">
    <source>
        <dbReference type="EMBL" id="UYG15879.1"/>
    </source>
</evidence>
<organism evidence="2 3">
    <name type="scientific">Brachybacterium huguangmaarense</name>
    <dbReference type="NCBI Taxonomy" id="1652028"/>
    <lineage>
        <taxon>Bacteria</taxon>
        <taxon>Bacillati</taxon>
        <taxon>Actinomycetota</taxon>
        <taxon>Actinomycetes</taxon>
        <taxon>Micrococcales</taxon>
        <taxon>Dermabacteraceae</taxon>
        <taxon>Brachybacterium</taxon>
    </lineage>
</organism>
<dbReference type="SUPFAM" id="SSF51735">
    <property type="entry name" value="NAD(P)-binding Rossmann-fold domains"/>
    <property type="match status" value="1"/>
</dbReference>
<proteinExistence type="predicted"/>
<dbReference type="PANTHER" id="PTHR48079:SF6">
    <property type="entry name" value="NAD(P)-BINDING DOMAIN-CONTAINING PROTEIN-RELATED"/>
    <property type="match status" value="1"/>
</dbReference>
<accession>A0ABY6FYT7</accession>
<dbReference type="Pfam" id="PF01370">
    <property type="entry name" value="Epimerase"/>
    <property type="match status" value="1"/>
</dbReference>
<dbReference type="InterPro" id="IPR051783">
    <property type="entry name" value="NAD(P)-dependent_oxidoreduct"/>
</dbReference>
<protein>
    <submittedName>
        <fullName evidence="2">NAD(P)-dependent oxidoreductase</fullName>
    </submittedName>
</protein>
<reference evidence="2" key="1">
    <citation type="submission" date="2022-10" db="EMBL/GenBank/DDBJ databases">
        <title>Whole-Genome Sequencing of Brachybacterium huguangmaarense BRM-3, Isolated from Betula schmidtii.</title>
        <authorList>
            <person name="Haam D."/>
        </authorList>
    </citation>
    <scope>NUCLEOTIDE SEQUENCE</scope>
    <source>
        <strain evidence="2">BRM-3</strain>
    </source>
</reference>